<name>A0AAU8IQ23_9ACTN</name>
<keyword evidence="1" id="KW-1133">Transmembrane helix</keyword>
<organism evidence="2">
    <name type="scientific">Streptomyces tabacisoli</name>
    <dbReference type="NCBI Taxonomy" id="3156398"/>
    <lineage>
        <taxon>Bacteria</taxon>
        <taxon>Bacillati</taxon>
        <taxon>Actinomycetota</taxon>
        <taxon>Actinomycetes</taxon>
        <taxon>Kitasatosporales</taxon>
        <taxon>Streptomycetaceae</taxon>
        <taxon>Streptomyces</taxon>
    </lineage>
</organism>
<evidence type="ECO:0000256" key="1">
    <source>
        <dbReference type="SAM" id="Phobius"/>
    </source>
</evidence>
<protein>
    <submittedName>
        <fullName evidence="2">WD40 repeat domain-containing protein</fullName>
    </submittedName>
</protein>
<dbReference type="EMBL" id="CP159534">
    <property type="protein sequence ID" value="XCJ70182.1"/>
    <property type="molecule type" value="Genomic_DNA"/>
</dbReference>
<accession>A0AAU8IQ23</accession>
<dbReference type="Gene3D" id="2.130.10.10">
    <property type="entry name" value="YVTN repeat-like/Quinoprotein amine dehydrogenase"/>
    <property type="match status" value="1"/>
</dbReference>
<dbReference type="AlphaFoldDB" id="A0AAU8IQ23"/>
<dbReference type="InterPro" id="IPR015943">
    <property type="entry name" value="WD40/YVTN_repeat-like_dom_sf"/>
</dbReference>
<reference evidence="2" key="1">
    <citation type="submission" date="2024-06" db="EMBL/GenBank/DDBJ databases">
        <title>Streptomyces sp. strain HUAS MG91 genome sequences.</title>
        <authorList>
            <person name="Mo P."/>
        </authorList>
    </citation>
    <scope>NUCLEOTIDE SEQUENCE</scope>
    <source>
        <strain evidence="2">HUAS MG91</strain>
    </source>
</reference>
<dbReference type="KEGG" id="stac:ABII15_09460"/>
<gene>
    <name evidence="2" type="ORF">ABII15_09460</name>
</gene>
<feature type="transmembrane region" description="Helical" evidence="1">
    <location>
        <begin position="40"/>
        <end position="58"/>
    </location>
</feature>
<keyword evidence="1" id="KW-0472">Membrane</keyword>
<sequence>MNVEEVLKDTLREQADGTGPAAPDLADRVLVARRRRRGRTAVTAVLAVTAVVAAAVLVPRALEDEDRTAGVLGTEDVIAHADQSPPRDVIAAGRSALAAFQTYKRVKLDGGDVELTRTYGVLDPTTKTYRKTTRWSWLTVAPGLRTAAVLERKLPADRIGILDLATDKVVRWIAVDHKVAAVAFSPDGGRLVATTYEKDPDHWTTGSGMTDGGEPGPQASTRTGFYVLDADKGEGKWHAVSADESNSNARQDFVFSHAGNLVLSDAMGSGAYYDLKGREAAVPDNALHFQPYVDQGISPNGTLVIQDGGAVLDARSGTPVDQLSVQTPLAWADDDRVIAWGCDPKKCDKKGEFRNQLLLVTLHSHKTVPLSDFRKASADYPGRWYPQFTTR</sequence>
<dbReference type="RefSeq" id="WP_353941837.1">
    <property type="nucleotide sequence ID" value="NZ_CP159534.1"/>
</dbReference>
<proteinExistence type="predicted"/>
<dbReference type="SUPFAM" id="SSF82171">
    <property type="entry name" value="DPP6 N-terminal domain-like"/>
    <property type="match status" value="1"/>
</dbReference>
<evidence type="ECO:0000313" key="2">
    <source>
        <dbReference type="EMBL" id="XCJ70182.1"/>
    </source>
</evidence>
<keyword evidence="1" id="KW-0812">Transmembrane</keyword>